<dbReference type="GO" id="GO:0017168">
    <property type="term" value="F:5-oxoprolinase (ATP-hydrolyzing) activity"/>
    <property type="evidence" value="ECO:0007669"/>
    <property type="project" value="TreeGrafter"/>
</dbReference>
<dbReference type="PANTHER" id="PTHR11365">
    <property type="entry name" value="5-OXOPROLINASE RELATED"/>
    <property type="match status" value="1"/>
</dbReference>
<comment type="caution">
    <text evidence="2">The sequence shown here is derived from an EMBL/GenBank/DDBJ whole genome shotgun (WGS) entry which is preliminary data.</text>
</comment>
<dbReference type="EMBL" id="NEXO01000055">
    <property type="protein sequence ID" value="PSO04647.1"/>
    <property type="molecule type" value="Genomic_DNA"/>
</dbReference>
<dbReference type="InterPro" id="IPR003692">
    <property type="entry name" value="Hydantoinase_B"/>
</dbReference>
<dbReference type="Pfam" id="PF02538">
    <property type="entry name" value="Hydantoinase_B"/>
    <property type="match status" value="1"/>
</dbReference>
<dbReference type="PANTHER" id="PTHR11365:SF23">
    <property type="entry name" value="HYPOTHETICAL 5-OXOPROLINASE (EUROFUNG)-RELATED"/>
    <property type="match status" value="1"/>
</dbReference>
<reference evidence="2 3" key="1">
    <citation type="submission" date="2017-04" db="EMBL/GenBank/DDBJ databases">
        <title>Novel microbial lineages endemic to geothermal iron-oxide mats fill important gaps in the evolutionary history of Archaea.</title>
        <authorList>
            <person name="Jay Z.J."/>
            <person name="Beam J.P."/>
            <person name="Dlakic M."/>
            <person name="Rusch D.B."/>
            <person name="Kozubal M.A."/>
            <person name="Inskeep W.P."/>
        </authorList>
    </citation>
    <scope>NUCLEOTIDE SEQUENCE [LARGE SCALE GENOMIC DNA]</scope>
    <source>
        <strain evidence="2">ECH_B_SAG-G16</strain>
    </source>
</reference>
<name>A0A2R6C1C9_9ARCH</name>
<sequence length="488" mass="52699">MGVVMRNTAFSPNIKDRLDMSAAITDCFGRLVAQAEHIPVHLGSMPIGVRNLISCFKQIEEGDVLLTNDPYVAGTHANDVTMASPVFFKGEIAGYVAIKAHYVDIGGCTPGSLSASATELCQEGFVVPPVKLCEKASLKQEILKIFSENSRTPVYVYADAMAQISALKVGVKRLKELFEARGEFVKQAWNEALEYVRRYTKTLVSSLPKGRYRAEDYIELKEKDIAIRLELEVSDGLKLDYSKTHPQVDAPVNAVYGVTVSSSVFALKSALDPEMPVNSGFFDVVEIIAPEGCLLNPKKPAPVSAGNVETSQRVADVVLNALSQFLDLPAASQGTMNNLMVGGKGWAFYETIGGGSGARPNENGVSGVHTNMTNTLNTPIEVIESAYPMRVIRYELRENSGGVGKFRGGDGIIREIELLEDSVVTIVGERVRHAPWGVKGGKPGSCARYSVIVEGKEMLLDSKQTVRVPAHSVIRIMTPGGGGYGSPE</sequence>
<evidence type="ECO:0000259" key="1">
    <source>
        <dbReference type="Pfam" id="PF02538"/>
    </source>
</evidence>
<protein>
    <recommendedName>
        <fullName evidence="1">Hydantoinase B/oxoprolinase domain-containing protein</fullName>
    </recommendedName>
</protein>
<dbReference type="GO" id="GO:0006749">
    <property type="term" value="P:glutathione metabolic process"/>
    <property type="evidence" value="ECO:0007669"/>
    <property type="project" value="TreeGrafter"/>
</dbReference>
<dbReference type="Proteomes" id="UP000241886">
    <property type="component" value="Unassembled WGS sequence"/>
</dbReference>
<evidence type="ECO:0000313" key="3">
    <source>
        <dbReference type="Proteomes" id="UP000241886"/>
    </source>
</evidence>
<organism evidence="2 3">
    <name type="scientific">Candidatus Marsarchaeota G2 archaeon ECH_B_SAG-G16</name>
    <dbReference type="NCBI Taxonomy" id="1978167"/>
    <lineage>
        <taxon>Archaea</taxon>
        <taxon>Candidatus Marsarchaeota</taxon>
        <taxon>Candidatus Marsarchaeota group 2</taxon>
    </lineage>
</organism>
<gene>
    <name evidence="2" type="ORF">B9Q13_04020</name>
</gene>
<feature type="domain" description="Hydantoinase B/oxoprolinase" evidence="1">
    <location>
        <begin position="1"/>
        <end position="487"/>
    </location>
</feature>
<proteinExistence type="predicted"/>
<accession>A0A2R6C1C9</accession>
<evidence type="ECO:0000313" key="2">
    <source>
        <dbReference type="EMBL" id="PSO04647.1"/>
    </source>
</evidence>
<dbReference type="InterPro" id="IPR045079">
    <property type="entry name" value="Oxoprolinase-like"/>
</dbReference>
<dbReference type="AlphaFoldDB" id="A0A2R6C1C9"/>
<dbReference type="GO" id="GO:0005829">
    <property type="term" value="C:cytosol"/>
    <property type="evidence" value="ECO:0007669"/>
    <property type="project" value="TreeGrafter"/>
</dbReference>